<comment type="caution">
    <text evidence="2">The sequence shown here is derived from an EMBL/GenBank/DDBJ whole genome shotgun (WGS) entry which is preliminary data.</text>
</comment>
<feature type="region of interest" description="Disordered" evidence="1">
    <location>
        <begin position="101"/>
        <end position="135"/>
    </location>
</feature>
<reference evidence="2 3" key="1">
    <citation type="journal article" date="2013" name="Curr. Biol.">
        <title>The Genome of the Foraminiferan Reticulomyxa filosa.</title>
        <authorList>
            <person name="Glockner G."/>
            <person name="Hulsmann N."/>
            <person name="Schleicher M."/>
            <person name="Noegel A.A."/>
            <person name="Eichinger L."/>
            <person name="Gallinger C."/>
            <person name="Pawlowski J."/>
            <person name="Sierra R."/>
            <person name="Euteneuer U."/>
            <person name="Pillet L."/>
            <person name="Moustafa A."/>
            <person name="Platzer M."/>
            <person name="Groth M."/>
            <person name="Szafranski K."/>
            <person name="Schliwa M."/>
        </authorList>
    </citation>
    <scope>NUCLEOTIDE SEQUENCE [LARGE SCALE GENOMIC DNA]</scope>
</reference>
<feature type="compositionally biased region" description="Polar residues" evidence="1">
    <location>
        <begin position="359"/>
        <end position="368"/>
    </location>
</feature>
<evidence type="ECO:0000313" key="3">
    <source>
        <dbReference type="Proteomes" id="UP000023152"/>
    </source>
</evidence>
<evidence type="ECO:0000313" key="2">
    <source>
        <dbReference type="EMBL" id="ETO22808.1"/>
    </source>
</evidence>
<dbReference type="EMBL" id="ASPP01010458">
    <property type="protein sequence ID" value="ETO22808.1"/>
    <property type="molecule type" value="Genomic_DNA"/>
</dbReference>
<feature type="compositionally biased region" description="Low complexity" evidence="1">
    <location>
        <begin position="348"/>
        <end position="358"/>
    </location>
</feature>
<evidence type="ECO:0000256" key="1">
    <source>
        <dbReference type="SAM" id="MobiDB-lite"/>
    </source>
</evidence>
<feature type="compositionally biased region" description="Acidic residues" evidence="1">
    <location>
        <begin position="181"/>
        <end position="193"/>
    </location>
</feature>
<dbReference type="AlphaFoldDB" id="X6NA77"/>
<sequence>DDDDDDDNNNDDSDKNKNRSNNDNGDGGNADNDSNDNGDDDDDDDDNDNDNDDVEEDDLDEDFEMNHNDKEKEMTELMIKSMPIISETNAMERQQVYASMDIKPPAATRRKLRNKASESPHIRPRAHSPPIYAPQLNQFTSDTFTYIAAANETLSAPASIRKKNFSDNDTDNDNSRRYVDGDDEEDEEEEEEKNNDGGQKVHANAMFGHSMKSHPLHKFGMRVKSSNAIYDTPSNEDPITNDTSSLLDSSYQSNALQITKDTESQLIKLRKIKVSSQKGAPLSKTPSGANSNTSTSEMTWKTMKSADDYIIVQDHSKNKLKHHSEPGNNKPSDKTVVDEEETKEQGQKSRSGSRGGSQVNSPNLDLMQQTSNVNPKHMIEQVFPFDEESISELLRQTTYSDNGAIHAKNLMNDGKEKNIKHEEHTEQNVRNATSPTNDNIHL</sequence>
<accession>X6NA77</accession>
<feature type="region of interest" description="Disordered" evidence="1">
    <location>
        <begin position="422"/>
        <end position="442"/>
    </location>
</feature>
<feature type="compositionally biased region" description="Acidic residues" evidence="1">
    <location>
        <begin position="1"/>
        <end position="11"/>
    </location>
</feature>
<feature type="compositionally biased region" description="Basic and acidic residues" evidence="1">
    <location>
        <begin position="331"/>
        <end position="347"/>
    </location>
</feature>
<feature type="compositionally biased region" description="Polar residues" evidence="1">
    <location>
        <begin position="428"/>
        <end position="442"/>
    </location>
</feature>
<feature type="compositionally biased region" description="Low complexity" evidence="1">
    <location>
        <begin position="19"/>
        <end position="32"/>
    </location>
</feature>
<feature type="compositionally biased region" description="Basic residues" evidence="1">
    <location>
        <begin position="211"/>
        <end position="220"/>
    </location>
</feature>
<feature type="compositionally biased region" description="Acidic residues" evidence="1">
    <location>
        <begin position="33"/>
        <end position="63"/>
    </location>
</feature>
<feature type="region of interest" description="Disordered" evidence="1">
    <location>
        <begin position="318"/>
        <end position="368"/>
    </location>
</feature>
<keyword evidence="3" id="KW-1185">Reference proteome</keyword>
<feature type="region of interest" description="Disordered" evidence="1">
    <location>
        <begin position="274"/>
        <end position="296"/>
    </location>
</feature>
<feature type="non-terminal residue" evidence="2">
    <location>
        <position position="1"/>
    </location>
</feature>
<feature type="region of interest" description="Disordered" evidence="1">
    <location>
        <begin position="153"/>
        <end position="220"/>
    </location>
</feature>
<protein>
    <submittedName>
        <fullName evidence="2">Uncharacterized protein</fullName>
    </submittedName>
</protein>
<feature type="region of interest" description="Disordered" evidence="1">
    <location>
        <begin position="227"/>
        <end position="246"/>
    </location>
</feature>
<organism evidence="2 3">
    <name type="scientific">Reticulomyxa filosa</name>
    <dbReference type="NCBI Taxonomy" id="46433"/>
    <lineage>
        <taxon>Eukaryota</taxon>
        <taxon>Sar</taxon>
        <taxon>Rhizaria</taxon>
        <taxon>Retaria</taxon>
        <taxon>Foraminifera</taxon>
        <taxon>Monothalamids</taxon>
        <taxon>Reticulomyxidae</taxon>
        <taxon>Reticulomyxa</taxon>
    </lineage>
</organism>
<gene>
    <name evidence="2" type="ORF">RFI_14384</name>
</gene>
<proteinExistence type="predicted"/>
<feature type="region of interest" description="Disordered" evidence="1">
    <location>
        <begin position="1"/>
        <end position="72"/>
    </location>
</feature>
<name>X6NA77_RETFI</name>
<dbReference type="Proteomes" id="UP000023152">
    <property type="component" value="Unassembled WGS sequence"/>
</dbReference>